<accession>A0AAD7A5G0</accession>
<dbReference type="CDD" id="cd15505">
    <property type="entry name" value="PHD_ING"/>
    <property type="match status" value="1"/>
</dbReference>
<feature type="region of interest" description="Disordered" evidence="14">
    <location>
        <begin position="100"/>
        <end position="185"/>
    </location>
</feature>
<evidence type="ECO:0000256" key="10">
    <source>
        <dbReference type="ARBA" id="ARBA00023242"/>
    </source>
</evidence>
<keyword evidence="3" id="KW-0341">Growth regulation</keyword>
<evidence type="ECO:0000313" key="17">
    <source>
        <dbReference type="Proteomes" id="UP001218218"/>
    </source>
</evidence>
<feature type="binding site" evidence="12">
    <location>
        <position position="354"/>
    </location>
    <ligand>
        <name>Zn(2+)</name>
        <dbReference type="ChEBI" id="CHEBI:29105"/>
        <label>1</label>
    </ligand>
</feature>
<comment type="subcellular location">
    <subcellularLocation>
        <location evidence="1">Nucleus</location>
    </subcellularLocation>
</comment>
<feature type="site" description="Histone H3K4me3 binding" evidence="11">
    <location>
        <position position="352"/>
    </location>
</feature>
<dbReference type="InterPro" id="IPR013083">
    <property type="entry name" value="Znf_RING/FYVE/PHD"/>
</dbReference>
<evidence type="ECO:0000256" key="14">
    <source>
        <dbReference type="SAM" id="MobiDB-lite"/>
    </source>
</evidence>
<feature type="binding site" evidence="12">
    <location>
        <position position="372"/>
    </location>
    <ligand>
        <name>Zn(2+)</name>
        <dbReference type="ChEBI" id="CHEBI:29105"/>
        <label>2</label>
    </ligand>
</feature>
<proteinExistence type="inferred from homology"/>
<evidence type="ECO:0000256" key="2">
    <source>
        <dbReference type="ARBA" id="ARBA00010210"/>
    </source>
</evidence>
<feature type="binding site" evidence="12">
    <location>
        <position position="375"/>
    </location>
    <ligand>
        <name>Zn(2+)</name>
        <dbReference type="ChEBI" id="CHEBI:29105"/>
        <label>2</label>
    </ligand>
</feature>
<keyword evidence="5 13" id="KW-0863">Zinc-finger</keyword>
<dbReference type="InterPro" id="IPR028651">
    <property type="entry name" value="ING_fam"/>
</dbReference>
<feature type="compositionally biased region" description="Polar residues" evidence="14">
    <location>
        <begin position="123"/>
        <end position="132"/>
    </location>
</feature>
<feature type="domain" description="PHD-type" evidence="15">
    <location>
        <begin position="327"/>
        <end position="378"/>
    </location>
</feature>
<dbReference type="Gene3D" id="3.30.40.10">
    <property type="entry name" value="Zinc/RING finger domain, C3HC4 (zinc finger)"/>
    <property type="match status" value="1"/>
</dbReference>
<feature type="binding site" evidence="12">
    <location>
        <position position="343"/>
    </location>
    <ligand>
        <name>Zn(2+)</name>
        <dbReference type="ChEBI" id="CHEBI:29105"/>
        <label>2</label>
    </ligand>
</feature>
<feature type="compositionally biased region" description="Low complexity" evidence="14">
    <location>
        <begin position="100"/>
        <end position="122"/>
    </location>
</feature>
<keyword evidence="9" id="KW-0804">Transcription</keyword>
<evidence type="ECO:0000256" key="7">
    <source>
        <dbReference type="ARBA" id="ARBA00022853"/>
    </source>
</evidence>
<evidence type="ECO:0000256" key="12">
    <source>
        <dbReference type="PIRSR" id="PIRSR628651-51"/>
    </source>
</evidence>
<dbReference type="SMART" id="SM00249">
    <property type="entry name" value="PHD"/>
    <property type="match status" value="1"/>
</dbReference>
<feature type="region of interest" description="Disordered" evidence="14">
    <location>
        <begin position="268"/>
        <end position="323"/>
    </location>
</feature>
<feature type="site" description="Histone H3K4me3 binding" evidence="11">
    <location>
        <position position="344"/>
    </location>
</feature>
<dbReference type="GO" id="GO:0000785">
    <property type="term" value="C:chromatin"/>
    <property type="evidence" value="ECO:0007669"/>
    <property type="project" value="UniProtKB-ARBA"/>
</dbReference>
<dbReference type="GO" id="GO:0006325">
    <property type="term" value="P:chromatin organization"/>
    <property type="evidence" value="ECO:0007669"/>
    <property type="project" value="UniProtKB-KW"/>
</dbReference>
<evidence type="ECO:0000256" key="4">
    <source>
        <dbReference type="ARBA" id="ARBA00022723"/>
    </source>
</evidence>
<dbReference type="PROSITE" id="PS50016">
    <property type="entry name" value="ZF_PHD_2"/>
    <property type="match status" value="1"/>
</dbReference>
<dbReference type="GO" id="GO:0008270">
    <property type="term" value="F:zinc ion binding"/>
    <property type="evidence" value="ECO:0007669"/>
    <property type="project" value="UniProtKB-KW"/>
</dbReference>
<gene>
    <name evidence="16" type="ORF">DFH08DRAFT_865260</name>
</gene>
<comment type="similarity">
    <text evidence="2">Belongs to the ING family.</text>
</comment>
<feature type="binding site" evidence="12">
    <location>
        <position position="330"/>
    </location>
    <ligand>
        <name>Zn(2+)</name>
        <dbReference type="ChEBI" id="CHEBI:29105"/>
        <label>1</label>
    </ligand>
</feature>
<feature type="region of interest" description="Disordered" evidence="14">
    <location>
        <begin position="1"/>
        <end position="37"/>
    </location>
</feature>
<comment type="caution">
    <text evidence="16">The sequence shown here is derived from an EMBL/GenBank/DDBJ whole genome shotgun (WGS) entry which is preliminary data.</text>
</comment>
<dbReference type="InterPro" id="IPR011011">
    <property type="entry name" value="Znf_FYVE_PHD"/>
</dbReference>
<evidence type="ECO:0000256" key="8">
    <source>
        <dbReference type="ARBA" id="ARBA00023015"/>
    </source>
</evidence>
<dbReference type="InterPro" id="IPR024610">
    <property type="entry name" value="ING_N_histone-binding"/>
</dbReference>
<feature type="site" description="Histone H3K4me3 binding" evidence="11">
    <location>
        <position position="340"/>
    </location>
</feature>
<feature type="binding site" evidence="12">
    <location>
        <position position="357"/>
    </location>
    <ligand>
        <name>Zn(2+)</name>
        <dbReference type="ChEBI" id="CHEBI:29105"/>
        <label>1</label>
    </ligand>
</feature>
<dbReference type="AlphaFoldDB" id="A0AAD7A5G0"/>
<evidence type="ECO:0000259" key="15">
    <source>
        <dbReference type="PROSITE" id="PS50016"/>
    </source>
</evidence>
<dbReference type="Proteomes" id="UP001218218">
    <property type="component" value="Unassembled WGS sequence"/>
</dbReference>
<evidence type="ECO:0000256" key="5">
    <source>
        <dbReference type="ARBA" id="ARBA00022771"/>
    </source>
</evidence>
<evidence type="ECO:0000256" key="9">
    <source>
        <dbReference type="ARBA" id="ARBA00023163"/>
    </source>
</evidence>
<dbReference type="PANTHER" id="PTHR10333">
    <property type="entry name" value="INHIBITOR OF GROWTH PROTEIN"/>
    <property type="match status" value="1"/>
</dbReference>
<keyword evidence="6 12" id="KW-0862">Zinc</keyword>
<dbReference type="InterPro" id="IPR019786">
    <property type="entry name" value="Zinc_finger_PHD-type_CS"/>
</dbReference>
<dbReference type="SUPFAM" id="SSF57903">
    <property type="entry name" value="FYVE/PHD zinc finger"/>
    <property type="match status" value="1"/>
</dbReference>
<organism evidence="16 17">
    <name type="scientific">Mycena albidolilacea</name>
    <dbReference type="NCBI Taxonomy" id="1033008"/>
    <lineage>
        <taxon>Eukaryota</taxon>
        <taxon>Fungi</taxon>
        <taxon>Dikarya</taxon>
        <taxon>Basidiomycota</taxon>
        <taxon>Agaricomycotina</taxon>
        <taxon>Agaricomycetes</taxon>
        <taxon>Agaricomycetidae</taxon>
        <taxon>Agaricales</taxon>
        <taxon>Marasmiineae</taxon>
        <taxon>Mycenaceae</taxon>
        <taxon>Mycena</taxon>
    </lineage>
</organism>
<dbReference type="SMART" id="SM01408">
    <property type="entry name" value="ING"/>
    <property type="match status" value="1"/>
</dbReference>
<feature type="binding site" evidence="12">
    <location>
        <position position="348"/>
    </location>
    <ligand>
        <name>Zn(2+)</name>
        <dbReference type="ChEBI" id="CHEBI:29105"/>
        <label>2</label>
    </ligand>
</feature>
<dbReference type="InterPro" id="IPR001965">
    <property type="entry name" value="Znf_PHD"/>
</dbReference>
<evidence type="ECO:0000256" key="11">
    <source>
        <dbReference type="PIRSR" id="PIRSR628651-50"/>
    </source>
</evidence>
<evidence type="ECO:0000313" key="16">
    <source>
        <dbReference type="EMBL" id="KAJ7349383.1"/>
    </source>
</evidence>
<sequence>MSHRQTRKRRRSQAFPDDEDGAVLEDSAKFVESTGQDRLDKEREVWDAFKDEHVEVFDLSSILWRRFHLVRELDQHDARNTASLLEAFMKYVQFRRASAQPPSAVAPSPAESNPPENPTAEATNNIVDSQSETLDDSAPSMQDPPPVPAADSTTASDEPLPPPNGSLNIPPVTPSQSAPAPVNPLGGREMLATIAKLSEASIRDREEKVNLTLSVCDSVDRSIRLIDQAIQEQEHAISLGARSGTRLAPILLPELVVPRWTKPARATLSPDLDDALGNGEQNTTPAATQRRRKGKKGRKKDPPPTEAAVPPPRPKPPVIPNPDPNESRYCYCDQVSFGEMIACDDPRCEREWFHLTCTALTAAPEGRKKWFCDDCVLRKKKKK</sequence>
<evidence type="ECO:0000256" key="13">
    <source>
        <dbReference type="PROSITE-ProRule" id="PRU00146"/>
    </source>
</evidence>
<reference evidence="16" key="1">
    <citation type="submission" date="2023-03" db="EMBL/GenBank/DDBJ databases">
        <title>Massive genome expansion in bonnet fungi (Mycena s.s.) driven by repeated elements and novel gene families across ecological guilds.</title>
        <authorList>
            <consortium name="Lawrence Berkeley National Laboratory"/>
            <person name="Harder C.B."/>
            <person name="Miyauchi S."/>
            <person name="Viragh M."/>
            <person name="Kuo A."/>
            <person name="Thoen E."/>
            <person name="Andreopoulos B."/>
            <person name="Lu D."/>
            <person name="Skrede I."/>
            <person name="Drula E."/>
            <person name="Henrissat B."/>
            <person name="Morin E."/>
            <person name="Kohler A."/>
            <person name="Barry K."/>
            <person name="LaButti K."/>
            <person name="Morin E."/>
            <person name="Salamov A."/>
            <person name="Lipzen A."/>
            <person name="Mereny Z."/>
            <person name="Hegedus B."/>
            <person name="Baldrian P."/>
            <person name="Stursova M."/>
            <person name="Weitz H."/>
            <person name="Taylor A."/>
            <person name="Grigoriev I.V."/>
            <person name="Nagy L.G."/>
            <person name="Martin F."/>
            <person name="Kauserud H."/>
        </authorList>
    </citation>
    <scope>NUCLEOTIDE SEQUENCE</scope>
    <source>
        <strain evidence="16">CBHHK002</strain>
    </source>
</reference>
<name>A0AAD7A5G0_9AGAR</name>
<keyword evidence="8" id="KW-0805">Transcription regulation</keyword>
<feature type="binding site" evidence="12">
    <location>
        <position position="332"/>
    </location>
    <ligand>
        <name>Zn(2+)</name>
        <dbReference type="ChEBI" id="CHEBI:29105"/>
        <label>1</label>
    </ligand>
</feature>
<feature type="site" description="Histone H3K4me3 binding" evidence="11">
    <location>
        <position position="329"/>
    </location>
</feature>
<feature type="compositionally biased region" description="Pro residues" evidence="14">
    <location>
        <begin position="309"/>
        <end position="323"/>
    </location>
</feature>
<feature type="compositionally biased region" description="Basic residues" evidence="14">
    <location>
        <begin position="1"/>
        <end position="12"/>
    </location>
</feature>
<protein>
    <recommendedName>
        <fullName evidence="15">PHD-type domain-containing protein</fullName>
    </recommendedName>
</protein>
<dbReference type="PANTHER" id="PTHR10333:SF103">
    <property type="entry name" value="INHIBITOR OF GROWTH PROTEIN 3"/>
    <property type="match status" value="1"/>
</dbReference>
<keyword evidence="7" id="KW-0156">Chromatin regulator</keyword>
<keyword evidence="17" id="KW-1185">Reference proteome</keyword>
<evidence type="ECO:0000256" key="1">
    <source>
        <dbReference type="ARBA" id="ARBA00004123"/>
    </source>
</evidence>
<dbReference type="GO" id="GO:0005634">
    <property type="term" value="C:nucleus"/>
    <property type="evidence" value="ECO:0007669"/>
    <property type="project" value="UniProtKB-SubCell"/>
</dbReference>
<dbReference type="PROSITE" id="PS01359">
    <property type="entry name" value="ZF_PHD_1"/>
    <property type="match status" value="1"/>
</dbReference>
<evidence type="ECO:0000256" key="3">
    <source>
        <dbReference type="ARBA" id="ARBA00022604"/>
    </source>
</evidence>
<dbReference type="InterPro" id="IPR019787">
    <property type="entry name" value="Znf_PHD-finger"/>
</dbReference>
<feature type="compositionally biased region" description="Basic residues" evidence="14">
    <location>
        <begin position="289"/>
        <end position="299"/>
    </location>
</feature>
<keyword evidence="10" id="KW-0539">Nucleus</keyword>
<keyword evidence="4 12" id="KW-0479">Metal-binding</keyword>
<evidence type="ECO:0000256" key="6">
    <source>
        <dbReference type="ARBA" id="ARBA00022833"/>
    </source>
</evidence>
<dbReference type="EMBL" id="JARIHO010000016">
    <property type="protein sequence ID" value="KAJ7349383.1"/>
    <property type="molecule type" value="Genomic_DNA"/>
</dbReference>